<feature type="signal peptide" evidence="1">
    <location>
        <begin position="1"/>
        <end position="20"/>
    </location>
</feature>
<evidence type="ECO:0000256" key="1">
    <source>
        <dbReference type="SAM" id="SignalP"/>
    </source>
</evidence>
<dbReference type="OrthoDB" id="9156840at2"/>
<gene>
    <name evidence="2" type="ordered locus">Hsero_4511</name>
</gene>
<organism evidence="2 3">
    <name type="scientific">Herbaspirillum seropedicae (strain SmR1)</name>
    <dbReference type="NCBI Taxonomy" id="757424"/>
    <lineage>
        <taxon>Bacteria</taxon>
        <taxon>Pseudomonadati</taxon>
        <taxon>Pseudomonadota</taxon>
        <taxon>Betaproteobacteria</taxon>
        <taxon>Burkholderiales</taxon>
        <taxon>Oxalobacteraceae</taxon>
        <taxon>Herbaspirillum</taxon>
    </lineage>
</organism>
<proteinExistence type="predicted"/>
<evidence type="ECO:0000313" key="2">
    <source>
        <dbReference type="EMBL" id="ADJ65977.1"/>
    </source>
</evidence>
<dbReference type="GeneID" id="29392827"/>
<dbReference type="AlphaFoldDB" id="D8IWU0"/>
<keyword evidence="3" id="KW-1185">Reference proteome</keyword>
<dbReference type="Proteomes" id="UP000000329">
    <property type="component" value="Chromosome"/>
</dbReference>
<dbReference type="EMBL" id="CP002039">
    <property type="protein sequence ID" value="ADJ65977.1"/>
    <property type="molecule type" value="Genomic_DNA"/>
</dbReference>
<protein>
    <recommendedName>
        <fullName evidence="4">Lipoprotein</fullName>
    </recommendedName>
</protein>
<dbReference type="KEGG" id="hse:Hsero_4511"/>
<dbReference type="RefSeq" id="WP_013236430.1">
    <property type="nucleotide sequence ID" value="NC_014323.1"/>
</dbReference>
<accession>D8IWU0</accession>
<evidence type="ECO:0000313" key="3">
    <source>
        <dbReference type="Proteomes" id="UP000000329"/>
    </source>
</evidence>
<name>D8IWU0_HERSS</name>
<dbReference type="PROSITE" id="PS51257">
    <property type="entry name" value="PROKAR_LIPOPROTEIN"/>
    <property type="match status" value="1"/>
</dbReference>
<sequence>MKSLKTAALILATTTTLLLGGCASYDYTDAPPTLGVLYSKYLVIGYPGDIQPINEVGVVTTDGLIQIHSVDGKSVNTLRRMKESGFYSGGRYQLHLLPGTHTLGMGFHDDRGGPSKSWSTSDITKVIEIKAGSVVHLSKWESGYRWGANINDGAAALPTITADFESLRTRTPD</sequence>
<dbReference type="HOGENOM" id="CLU_1545523_0_0_4"/>
<keyword evidence="1" id="KW-0732">Signal</keyword>
<evidence type="ECO:0008006" key="4">
    <source>
        <dbReference type="Google" id="ProtNLM"/>
    </source>
</evidence>
<reference evidence="2 3" key="1">
    <citation type="submission" date="2010-04" db="EMBL/GenBank/DDBJ databases">
        <title>The genome of Herbaspirillum seropedicae SmR1, an endophytic, nitrogen-fixing, plant-growth promoting beta-Proteobacteria.</title>
        <authorList>
            <person name="Pedrosa F.O."/>
            <person name="Monteiro R.A."/>
            <person name="Wassem R."/>
            <person name="Cruz L.M."/>
            <person name="Ayub R.A."/>
            <person name="Colauto N.B."/>
            <person name="Fernandez M.A."/>
            <person name="Fungaro M.H.P."/>
            <person name="Grisard E.C."/>
            <person name="Hungria M."/>
            <person name="Madeira H.M.F."/>
            <person name="Nodari R.O."/>
            <person name="Osaku C.A."/>
            <person name="Petzl-Erler M.L."/>
            <person name="Terenzi H."/>
            <person name="Vieira L.G.E."/>
            <person name="Almeida M.I.M."/>
            <person name="Alves L.R."/>
            <person name="Arantes O.M.N."/>
            <person name="Balsanelli E."/>
            <person name="Barcellos F.G."/>
            <person name="Baura V.A."/>
            <person name="Binde D.R."/>
            <person name="Campo R.J."/>
            <person name="Chubatsu L.S."/>
            <person name="Chueire L.M.O."/>
            <person name="Ciferri R.R."/>
            <person name="Correa L.C."/>
            <person name="da Conceicao Silva J.L."/>
            <person name="Dabul A.N.G."/>
            <person name="Dambros B.P."/>
            <person name="Faoro H."/>
            <person name="Favetti A."/>
            <person name="Friedermann G."/>
            <person name="Furlaneto M.C."/>
            <person name="Gasques L.S."/>
            <person name="Gimenes C.C.T."/>
            <person name="Gioppo N.M.R."/>
            <person name="Glienke-Blanco C."/>
            <person name="Godoy L.P."/>
            <person name="Guerra M.P."/>
            <person name="Karp S."/>
            <person name="Kava-Cordeiro V."/>
            <person name="Margarido V.P."/>
            <person name="Mathioni S.M."/>
            <person name="Menck-Soares M.A."/>
            <person name="Murace N.K."/>
            <person name="Nicolas M.F."/>
            <person name="Oliveira C.E.C."/>
            <person name="Pagnan N.A.B."/>
            <person name="Pamphile J.A."/>
            <person name="Patussi E.V."/>
            <person name="Pereira L.F.P."/>
            <person name="Pereira-Ferrari L."/>
            <person name="Pinto F.G.S."/>
            <person name="Precoma C."/>
            <person name="Prioli A.J."/>
            <person name="Prioli S.M.A.P."/>
            <person name="Raittz R.T."/>
            <person name="Ramos H.J.O."/>
            <person name="Ribeiro E.M.S.F."/>
            <person name="Rigo L.U."/>
            <person name="Rocha C.L.M.S.C."/>
            <person name="Rocha S.N."/>
            <person name="Santos K."/>
            <person name="Satori D."/>
            <person name="Silva A.G."/>
            <person name="Simao R.C.G."/>
            <person name="Soares M.A.M."/>
            <person name="Souza E.M."/>
            <person name="Steffens M.B.R."/>
            <person name="Steindel M."/>
            <person name="Tadra-Sfeir M.Z."/>
            <person name="Takahashi E.K."/>
            <person name="Torres R.A."/>
            <person name="Valle J.S."/>
            <person name="Vernal J.I."/>
            <person name="Vilas-Boas L.A."/>
            <person name="Watanabe M.A.E."/>
            <person name="Weiss V.A."/>
            <person name="Yates M.A."/>
            <person name="Souza E.M."/>
        </authorList>
    </citation>
    <scope>NUCLEOTIDE SEQUENCE [LARGE SCALE GENOMIC DNA]</scope>
    <source>
        <strain evidence="2 3">SmR1</strain>
    </source>
</reference>
<feature type="chain" id="PRO_5003115559" description="Lipoprotein" evidence="1">
    <location>
        <begin position="21"/>
        <end position="173"/>
    </location>
</feature>